<organism evidence="1 2">
    <name type="scientific">Actinomadura meyerae</name>
    <dbReference type="NCBI Taxonomy" id="240840"/>
    <lineage>
        <taxon>Bacteria</taxon>
        <taxon>Bacillati</taxon>
        <taxon>Actinomycetota</taxon>
        <taxon>Actinomycetes</taxon>
        <taxon>Streptosporangiales</taxon>
        <taxon>Thermomonosporaceae</taxon>
        <taxon>Actinomadura</taxon>
    </lineage>
</organism>
<evidence type="ECO:0000313" key="1">
    <source>
        <dbReference type="EMBL" id="SNS48249.1"/>
    </source>
</evidence>
<protein>
    <submittedName>
        <fullName evidence="1">Uncharacterized protein</fullName>
    </submittedName>
</protein>
<keyword evidence="2" id="KW-1185">Reference proteome</keyword>
<dbReference type="AlphaFoldDB" id="A0A239EUG7"/>
<gene>
    <name evidence="1" type="ORF">SAMN05443665_10055</name>
</gene>
<dbReference type="Proteomes" id="UP000198318">
    <property type="component" value="Unassembled WGS sequence"/>
</dbReference>
<evidence type="ECO:0000313" key="2">
    <source>
        <dbReference type="Proteomes" id="UP000198318"/>
    </source>
</evidence>
<reference evidence="1 2" key="1">
    <citation type="submission" date="2017-06" db="EMBL/GenBank/DDBJ databases">
        <authorList>
            <person name="Kim H.J."/>
            <person name="Triplett B.A."/>
        </authorList>
    </citation>
    <scope>NUCLEOTIDE SEQUENCE [LARGE SCALE GENOMIC DNA]</scope>
    <source>
        <strain evidence="1 2">DSM 44715</strain>
    </source>
</reference>
<name>A0A239EUG7_9ACTN</name>
<accession>A0A239EUG7</accession>
<dbReference type="EMBL" id="FZOR01000005">
    <property type="protein sequence ID" value="SNS48249.1"/>
    <property type="molecule type" value="Genomic_DNA"/>
</dbReference>
<proteinExistence type="predicted"/>
<sequence length="255" mass="27059">MVGWTSCPLCSATIREDAGVVLDAIDAVNWAAMPNPTWHECDEPEHVAHGLRLLATSTTVHQIGDAAALLAGGGFISSHAGMVFPAAFAATPILLDLVEHGQRPRIKDAALGLLDEALRYFPTAGHNRVDTSYGTGVPLCCAIARCIRGRRDALVQYGHRGKGLLAEADLHWRLTIEEIDDTMTALAVLEGAPFELPREAELHSVPGVSPGATVYIDALTADASGAAFIRLRRPPSVIMSSGSVLCPAECGLREH</sequence>